<evidence type="ECO:0000313" key="2">
    <source>
        <dbReference type="EMBL" id="WNO54304.1"/>
    </source>
</evidence>
<reference evidence="2 3" key="1">
    <citation type="submission" date="2023-09" db="EMBL/GenBank/DDBJ databases">
        <authorList>
            <person name="Rey-Velasco X."/>
        </authorList>
    </citation>
    <scope>NUCLEOTIDE SEQUENCE [LARGE SCALE GENOMIC DNA]</scope>
    <source>
        <strain evidence="2 3">W311</strain>
    </source>
</reference>
<dbReference type="Proteomes" id="UP001302249">
    <property type="component" value="Chromosome"/>
</dbReference>
<gene>
    <name evidence="2" type="ORF">RPR59_03345</name>
</gene>
<evidence type="ECO:0000256" key="1">
    <source>
        <dbReference type="SAM" id="MobiDB-lite"/>
    </source>
</evidence>
<dbReference type="RefSeq" id="WP_313916645.1">
    <property type="nucleotide sequence ID" value="NZ_CP135076.1"/>
</dbReference>
<keyword evidence="3" id="KW-1185">Reference proteome</keyword>
<protein>
    <submittedName>
        <fullName evidence="2">Uncharacterized protein</fullName>
    </submittedName>
</protein>
<sequence>MAIAVALTNTGRVPTLNAKLTLVNAVNKRILARARYLRRCRRRVHRRQDDAGGTSGRETGR</sequence>
<feature type="region of interest" description="Disordered" evidence="1">
    <location>
        <begin position="42"/>
        <end position="61"/>
    </location>
</feature>
<evidence type="ECO:0000313" key="3">
    <source>
        <dbReference type="Proteomes" id="UP001302249"/>
    </source>
</evidence>
<name>A0ABZ0BAJ2_9SPHN</name>
<proteinExistence type="predicted"/>
<accession>A0ABZ0BAJ2</accession>
<organism evidence="2 3">
    <name type="scientific">Stakelama saccharophila</name>
    <dbReference type="NCBI Taxonomy" id="3075605"/>
    <lineage>
        <taxon>Bacteria</taxon>
        <taxon>Pseudomonadati</taxon>
        <taxon>Pseudomonadota</taxon>
        <taxon>Alphaproteobacteria</taxon>
        <taxon>Sphingomonadales</taxon>
        <taxon>Sphingomonadaceae</taxon>
        <taxon>Stakelama</taxon>
    </lineage>
</organism>
<dbReference type="EMBL" id="CP135076">
    <property type="protein sequence ID" value="WNO54304.1"/>
    <property type="molecule type" value="Genomic_DNA"/>
</dbReference>